<organism evidence="3 4">
    <name type="scientific">Cesiribacter andamanensis AMV16</name>
    <dbReference type="NCBI Taxonomy" id="1279009"/>
    <lineage>
        <taxon>Bacteria</taxon>
        <taxon>Pseudomonadati</taxon>
        <taxon>Bacteroidota</taxon>
        <taxon>Cytophagia</taxon>
        <taxon>Cytophagales</taxon>
        <taxon>Cesiribacteraceae</taxon>
        <taxon>Cesiribacter</taxon>
    </lineage>
</organism>
<keyword evidence="3" id="KW-0436">Ligase</keyword>
<dbReference type="InterPro" id="IPR013651">
    <property type="entry name" value="ATP-grasp_RimK-type"/>
</dbReference>
<keyword evidence="1" id="KW-0067">ATP-binding</keyword>
<dbReference type="OrthoDB" id="9800957at2"/>
<dbReference type="PANTHER" id="PTHR21621:SF0">
    <property type="entry name" value="BETA-CITRYLGLUTAMATE SYNTHASE B-RELATED"/>
    <property type="match status" value="1"/>
</dbReference>
<dbReference type="GO" id="GO:0005737">
    <property type="term" value="C:cytoplasm"/>
    <property type="evidence" value="ECO:0007669"/>
    <property type="project" value="TreeGrafter"/>
</dbReference>
<keyword evidence="4" id="KW-1185">Reference proteome</keyword>
<dbReference type="Pfam" id="PF14401">
    <property type="entry name" value="RLAN"/>
    <property type="match status" value="1"/>
</dbReference>
<keyword evidence="1" id="KW-0547">Nucleotide-binding</keyword>
<dbReference type="Pfam" id="PF08443">
    <property type="entry name" value="RimK"/>
    <property type="match status" value="1"/>
</dbReference>
<dbReference type="SUPFAM" id="SSF56059">
    <property type="entry name" value="Glutathione synthetase ATP-binding domain-like"/>
    <property type="match status" value="1"/>
</dbReference>
<dbReference type="PROSITE" id="PS50975">
    <property type="entry name" value="ATP_GRASP"/>
    <property type="match status" value="1"/>
</dbReference>
<dbReference type="STRING" id="1279009.ADICEAN_00356"/>
<dbReference type="EMBL" id="AODQ01000005">
    <property type="protein sequence ID" value="EMR04458.1"/>
    <property type="molecule type" value="Genomic_DNA"/>
</dbReference>
<proteinExistence type="predicted"/>
<dbReference type="EC" id="6.3.2.-" evidence="3"/>
<name>M7N768_9BACT</name>
<evidence type="ECO:0000313" key="3">
    <source>
        <dbReference type="EMBL" id="EMR04458.1"/>
    </source>
</evidence>
<protein>
    <submittedName>
        <fullName evidence="3">Alpha-aminoadipate--lysW ligase lysX</fullName>
        <ecNumber evidence="3">6.3.2.-</ecNumber>
    </submittedName>
</protein>
<dbReference type="GO" id="GO:0018169">
    <property type="term" value="F:ribosomal S6-glutamic acid ligase activity"/>
    <property type="evidence" value="ECO:0007669"/>
    <property type="project" value="TreeGrafter"/>
</dbReference>
<dbReference type="InterPro" id="IPR011761">
    <property type="entry name" value="ATP-grasp"/>
</dbReference>
<dbReference type="GO" id="GO:0005524">
    <property type="term" value="F:ATP binding"/>
    <property type="evidence" value="ECO:0007669"/>
    <property type="project" value="UniProtKB-UniRule"/>
</dbReference>
<dbReference type="Gene3D" id="3.30.1490.20">
    <property type="entry name" value="ATP-grasp fold, A domain"/>
    <property type="match status" value="1"/>
</dbReference>
<dbReference type="Proteomes" id="UP000011910">
    <property type="component" value="Unassembled WGS sequence"/>
</dbReference>
<sequence>MKKIIVTNTPNLFQMNLEEIEVLTPKAYLTKTELNKLSSARVFNLCNDYRYQSKGYYVSLLAEARGHKPIPSVKSIQDLKAPAIVKIVSEELDDILQKALKNLKSDEFTLSIYFGHNVAKQYEKLCRELHRQFQAPFLRARFVHNKKWLMQSIKPISLSEIPEDHLPFVQEFALNYFSKKRYENVRSTRYQYDLAILYNPEEKAPPSDKKALQKFMEAADKNGFYSELITKDDYDRLAEFDALFIRETTTVNHHTYRFASRAQSEGLVVIDDPNSILKCTNKVYLAELMEINKIPVPKTLIVHSENKKEIAKKLGFPCVLKLPDSSFSQGVTKASDEKELALKLNNMLNQSDLVIAQEFLPTDFDWRVGVLDEQVLYACKYYMAKGHWQIYNWEDKKETTGRYETLPLDQVPKNVLDMALKSTKLIGNGLYGVDIKESGGKVYLIEINDNPSLESGVEDKILKDGLYDRIIKSFKKRIERSIT</sequence>
<dbReference type="AlphaFoldDB" id="M7N768"/>
<dbReference type="PANTHER" id="PTHR21621">
    <property type="entry name" value="RIBOSOMAL PROTEIN S6 MODIFICATION PROTEIN"/>
    <property type="match status" value="1"/>
</dbReference>
<dbReference type="RefSeq" id="WP_009193765.1">
    <property type="nucleotide sequence ID" value="NZ_AODQ01000005.1"/>
</dbReference>
<accession>M7N768</accession>
<dbReference type="InterPro" id="IPR025839">
    <property type="entry name" value="RLAN_dom"/>
</dbReference>
<comment type="caution">
    <text evidence="3">The sequence shown here is derived from an EMBL/GenBank/DDBJ whole genome shotgun (WGS) entry which is preliminary data.</text>
</comment>
<dbReference type="eggNOG" id="COG0189">
    <property type="taxonomic scope" value="Bacteria"/>
</dbReference>
<gene>
    <name evidence="3" type="primary">lysX_1</name>
    <name evidence="3" type="ORF">ADICEAN_00356</name>
</gene>
<evidence type="ECO:0000259" key="2">
    <source>
        <dbReference type="PROSITE" id="PS50975"/>
    </source>
</evidence>
<dbReference type="InterPro" id="IPR013815">
    <property type="entry name" value="ATP_grasp_subdomain_1"/>
</dbReference>
<reference evidence="3 4" key="1">
    <citation type="journal article" date="2013" name="Genome Announc.">
        <title>Draft Genome Sequence of Cesiribacter andamanensis Strain AMV16T, Isolated from a Soil Sample from a Mud Volcano in the Andaman Islands, India.</title>
        <authorList>
            <person name="Shivaji S."/>
            <person name="Ara S."/>
            <person name="Begum Z."/>
            <person name="Srinivas T.N."/>
            <person name="Singh A."/>
            <person name="Kumar Pinnaka A."/>
        </authorList>
    </citation>
    <scope>NUCLEOTIDE SEQUENCE [LARGE SCALE GENOMIC DNA]</scope>
    <source>
        <strain evidence="3 4">AMV16</strain>
    </source>
</reference>
<feature type="domain" description="ATP-grasp" evidence="2">
    <location>
        <begin position="286"/>
        <end position="475"/>
    </location>
</feature>
<evidence type="ECO:0000313" key="4">
    <source>
        <dbReference type="Proteomes" id="UP000011910"/>
    </source>
</evidence>
<dbReference type="Gene3D" id="3.30.470.20">
    <property type="entry name" value="ATP-grasp fold, B domain"/>
    <property type="match status" value="1"/>
</dbReference>
<evidence type="ECO:0000256" key="1">
    <source>
        <dbReference type="PROSITE-ProRule" id="PRU00409"/>
    </source>
</evidence>
<dbReference type="PATRIC" id="fig|1279009.4.peg.357"/>
<dbReference type="GO" id="GO:0009432">
    <property type="term" value="P:SOS response"/>
    <property type="evidence" value="ECO:0007669"/>
    <property type="project" value="TreeGrafter"/>
</dbReference>
<dbReference type="GO" id="GO:0046872">
    <property type="term" value="F:metal ion binding"/>
    <property type="evidence" value="ECO:0007669"/>
    <property type="project" value="InterPro"/>
</dbReference>